<reference evidence="2" key="1">
    <citation type="submission" date="2023-03" db="EMBL/GenBank/DDBJ databases">
        <title>Massive genome expansion in bonnet fungi (Mycena s.s.) driven by repeated elements and novel gene families across ecological guilds.</title>
        <authorList>
            <consortium name="Lawrence Berkeley National Laboratory"/>
            <person name="Harder C.B."/>
            <person name="Miyauchi S."/>
            <person name="Viragh M."/>
            <person name="Kuo A."/>
            <person name="Thoen E."/>
            <person name="Andreopoulos B."/>
            <person name="Lu D."/>
            <person name="Skrede I."/>
            <person name="Drula E."/>
            <person name="Henrissat B."/>
            <person name="Morin E."/>
            <person name="Kohler A."/>
            <person name="Barry K."/>
            <person name="LaButti K."/>
            <person name="Morin E."/>
            <person name="Salamov A."/>
            <person name="Lipzen A."/>
            <person name="Mereny Z."/>
            <person name="Hegedus B."/>
            <person name="Baldrian P."/>
            <person name="Stursova M."/>
            <person name="Weitz H."/>
            <person name="Taylor A."/>
            <person name="Grigoriev I.V."/>
            <person name="Nagy L.G."/>
            <person name="Martin F."/>
            <person name="Kauserud H."/>
        </authorList>
    </citation>
    <scope>NUCLEOTIDE SEQUENCE</scope>
    <source>
        <strain evidence="2">CBHHK182m</strain>
    </source>
</reference>
<dbReference type="AlphaFoldDB" id="A0AAD7HFQ5"/>
<name>A0AAD7HFQ5_9AGAR</name>
<evidence type="ECO:0000313" key="3">
    <source>
        <dbReference type="Proteomes" id="UP001215598"/>
    </source>
</evidence>
<evidence type="ECO:0000256" key="1">
    <source>
        <dbReference type="SAM" id="MobiDB-lite"/>
    </source>
</evidence>
<comment type="caution">
    <text evidence="2">The sequence shown here is derived from an EMBL/GenBank/DDBJ whole genome shotgun (WGS) entry which is preliminary data.</text>
</comment>
<evidence type="ECO:0000313" key="2">
    <source>
        <dbReference type="EMBL" id="KAJ7719046.1"/>
    </source>
</evidence>
<proteinExistence type="predicted"/>
<feature type="non-terminal residue" evidence="2">
    <location>
        <position position="219"/>
    </location>
</feature>
<dbReference type="Proteomes" id="UP001215598">
    <property type="component" value="Unassembled WGS sequence"/>
</dbReference>
<feature type="region of interest" description="Disordered" evidence="1">
    <location>
        <begin position="1"/>
        <end position="91"/>
    </location>
</feature>
<gene>
    <name evidence="2" type="ORF">B0H16DRAFT_1607540</name>
</gene>
<feature type="compositionally biased region" description="Polar residues" evidence="1">
    <location>
        <begin position="54"/>
        <end position="66"/>
    </location>
</feature>
<dbReference type="EMBL" id="JARKIB010000257">
    <property type="protein sequence ID" value="KAJ7719046.1"/>
    <property type="molecule type" value="Genomic_DNA"/>
</dbReference>
<feature type="region of interest" description="Disordered" evidence="1">
    <location>
        <begin position="196"/>
        <end position="219"/>
    </location>
</feature>
<feature type="compositionally biased region" description="Low complexity" evidence="1">
    <location>
        <begin position="9"/>
        <end position="21"/>
    </location>
</feature>
<accession>A0AAD7HFQ5</accession>
<sequence length="219" mass="22517">MRDQADAVRLPSSTTTRIPTRSSRRPRPARRNRQRRRRGHPARGGRSHIPRTPSPSQHMAQIQSSTGGLVRRRGCDDDGGRGGPAAIAPSSISSTPITVSISTLLLCGVGEGRARSAAERRYAQPASSDASRICIGALAGITGIALVHSEACKGVHRAQTVVGMWRAVRWRGGRAIECGDIDVGLGGVAGAAAAEEGAEDAAGGGGGGGGSRESEVGES</sequence>
<organism evidence="2 3">
    <name type="scientific">Mycena metata</name>
    <dbReference type="NCBI Taxonomy" id="1033252"/>
    <lineage>
        <taxon>Eukaryota</taxon>
        <taxon>Fungi</taxon>
        <taxon>Dikarya</taxon>
        <taxon>Basidiomycota</taxon>
        <taxon>Agaricomycotina</taxon>
        <taxon>Agaricomycetes</taxon>
        <taxon>Agaricomycetidae</taxon>
        <taxon>Agaricales</taxon>
        <taxon>Marasmiineae</taxon>
        <taxon>Mycenaceae</taxon>
        <taxon>Mycena</taxon>
    </lineage>
</organism>
<feature type="compositionally biased region" description="Basic residues" evidence="1">
    <location>
        <begin position="22"/>
        <end position="49"/>
    </location>
</feature>
<keyword evidence="3" id="KW-1185">Reference proteome</keyword>
<protein>
    <submittedName>
        <fullName evidence="2">Uncharacterized protein</fullName>
    </submittedName>
</protein>
<feature type="compositionally biased region" description="Gly residues" evidence="1">
    <location>
        <begin position="202"/>
        <end position="211"/>
    </location>
</feature>